<reference evidence="1 2" key="1">
    <citation type="submission" date="2020-07" db="EMBL/GenBank/DDBJ databases">
        <title>Alkalicella. sp. LB2 genome.</title>
        <authorList>
            <person name="Postec A."/>
            <person name="Quemeneur M."/>
        </authorList>
    </citation>
    <scope>NUCLEOTIDE SEQUENCE [LARGE SCALE GENOMIC DNA]</scope>
    <source>
        <strain evidence="1 2">LB2</strain>
    </source>
</reference>
<dbReference type="RefSeq" id="WP_213168096.1">
    <property type="nucleotide sequence ID" value="NZ_CP058559.1"/>
</dbReference>
<evidence type="ECO:0000313" key="1">
    <source>
        <dbReference type="EMBL" id="QNO14421.1"/>
    </source>
</evidence>
<accession>A0A7G9W6V9</accession>
<keyword evidence="2" id="KW-1185">Reference proteome</keyword>
<organism evidence="1 2">
    <name type="scientific">Alkalicella caledoniensis</name>
    <dbReference type="NCBI Taxonomy" id="2731377"/>
    <lineage>
        <taxon>Bacteria</taxon>
        <taxon>Bacillati</taxon>
        <taxon>Bacillota</taxon>
        <taxon>Clostridia</taxon>
        <taxon>Eubacteriales</taxon>
        <taxon>Proteinivoracaceae</taxon>
        <taxon>Alkalicella</taxon>
    </lineage>
</organism>
<dbReference type="InterPro" id="IPR026838">
    <property type="entry name" value="YheC/D"/>
</dbReference>
<dbReference type="EMBL" id="CP058559">
    <property type="protein sequence ID" value="QNO14421.1"/>
    <property type="molecule type" value="Genomic_DNA"/>
</dbReference>
<dbReference type="Proteomes" id="UP000516160">
    <property type="component" value="Chromosome"/>
</dbReference>
<dbReference type="Pfam" id="PF14398">
    <property type="entry name" value="ATPgrasp_YheCD"/>
    <property type="match status" value="1"/>
</dbReference>
<name>A0A7G9W6V9_ALKCA</name>
<proteinExistence type="predicted"/>
<gene>
    <name evidence="1" type="ORF">HYG86_06370</name>
</gene>
<dbReference type="KEGG" id="acae:HYG86_06370"/>
<sequence>MRNKNVRAKSLASKLSKYKILLQSDFIRPHLLETIEFTEESLLRMIEKYSFIYIKPVSGSFGRDILSLEIAKEPNTHYVVRNDDKILWKGNFKESVYIINAYIARRKFLIQQGIRPFEYKGKHVDIRVFIQKPDKLWIVSGLGVKVAKSKNMIVTNYNQGASILSLKDYLSSGNFQHDFIKINHVLEELCLEGGEVLNSYYPRFRELGFDVILDEYLKPWIIEVNTKPKYEMFREIDVQLYKKIDRYHEDILRQYKKEKASFKKVDKIYSPFNGKRID</sequence>
<dbReference type="AlphaFoldDB" id="A0A7G9W6V9"/>
<protein>
    <submittedName>
        <fullName evidence="1">YheC/YheD family protein</fullName>
    </submittedName>
</protein>
<dbReference type="Gene3D" id="3.30.470.20">
    <property type="entry name" value="ATP-grasp fold, B domain"/>
    <property type="match status" value="1"/>
</dbReference>
<evidence type="ECO:0000313" key="2">
    <source>
        <dbReference type="Proteomes" id="UP000516160"/>
    </source>
</evidence>
<dbReference type="SUPFAM" id="SSF56059">
    <property type="entry name" value="Glutathione synthetase ATP-binding domain-like"/>
    <property type="match status" value="1"/>
</dbReference>